<protein>
    <submittedName>
        <fullName evidence="2">(African queen) hypothetical protein</fullName>
    </submittedName>
</protein>
<keyword evidence="3" id="KW-1185">Reference proteome</keyword>
<gene>
    <name evidence="2" type="ORF">DCHRY22_LOCUS5570</name>
</gene>
<organism evidence="2 3">
    <name type="scientific">Danaus chrysippus</name>
    <name type="common">African queen</name>
    <dbReference type="NCBI Taxonomy" id="151541"/>
    <lineage>
        <taxon>Eukaryota</taxon>
        <taxon>Metazoa</taxon>
        <taxon>Ecdysozoa</taxon>
        <taxon>Arthropoda</taxon>
        <taxon>Hexapoda</taxon>
        <taxon>Insecta</taxon>
        <taxon>Pterygota</taxon>
        <taxon>Neoptera</taxon>
        <taxon>Endopterygota</taxon>
        <taxon>Lepidoptera</taxon>
        <taxon>Glossata</taxon>
        <taxon>Ditrysia</taxon>
        <taxon>Papilionoidea</taxon>
        <taxon>Nymphalidae</taxon>
        <taxon>Danainae</taxon>
        <taxon>Danaini</taxon>
        <taxon>Danaina</taxon>
        <taxon>Danaus</taxon>
        <taxon>Anosia</taxon>
    </lineage>
</organism>
<feature type="region of interest" description="Disordered" evidence="1">
    <location>
        <begin position="130"/>
        <end position="155"/>
    </location>
</feature>
<dbReference type="Proteomes" id="UP000789524">
    <property type="component" value="Unassembled WGS sequence"/>
</dbReference>
<reference evidence="2" key="1">
    <citation type="submission" date="2021-09" db="EMBL/GenBank/DDBJ databases">
        <authorList>
            <person name="Martin H S."/>
        </authorList>
    </citation>
    <scope>NUCLEOTIDE SEQUENCE</scope>
</reference>
<name>A0A8J2W2H7_9NEOP</name>
<dbReference type="AlphaFoldDB" id="A0A8J2W2H7"/>
<evidence type="ECO:0000313" key="3">
    <source>
        <dbReference type="Proteomes" id="UP000789524"/>
    </source>
</evidence>
<comment type="caution">
    <text evidence="2">The sequence shown here is derived from an EMBL/GenBank/DDBJ whole genome shotgun (WGS) entry which is preliminary data.</text>
</comment>
<proteinExistence type="predicted"/>
<sequence length="155" mass="18235">MILFVSYLIESKRYVKDLKITLERQDNQVKNVVTLCMNTIKEMKTGQLLLDPQEERSLNALNRTYKLPEQVETSLNDSDSDEEVSVESGDVTVRASLCANMDWMSHTSETRQLLQPSFLEDQYHNKMCRRKKKVTNPRTKQKEVKVHNKRKYLPR</sequence>
<evidence type="ECO:0000256" key="1">
    <source>
        <dbReference type="SAM" id="MobiDB-lite"/>
    </source>
</evidence>
<accession>A0A8J2W2H7</accession>
<dbReference type="EMBL" id="CAKASE010000051">
    <property type="protein sequence ID" value="CAG9564595.1"/>
    <property type="molecule type" value="Genomic_DNA"/>
</dbReference>
<evidence type="ECO:0000313" key="2">
    <source>
        <dbReference type="EMBL" id="CAG9564595.1"/>
    </source>
</evidence>